<dbReference type="EMBL" id="JADPUN010000361">
    <property type="protein sequence ID" value="MBF9134596.1"/>
    <property type="molecule type" value="Genomic_DNA"/>
</dbReference>
<evidence type="ECO:0000256" key="1">
    <source>
        <dbReference type="SAM" id="Phobius"/>
    </source>
</evidence>
<organism evidence="2 3">
    <name type="scientific">Plantactinospora alkalitolerans</name>
    <dbReference type="NCBI Taxonomy" id="2789879"/>
    <lineage>
        <taxon>Bacteria</taxon>
        <taxon>Bacillati</taxon>
        <taxon>Actinomycetota</taxon>
        <taxon>Actinomycetes</taxon>
        <taxon>Micromonosporales</taxon>
        <taxon>Micromonosporaceae</taxon>
        <taxon>Plantactinospora</taxon>
    </lineage>
</organism>
<dbReference type="Proteomes" id="UP000638560">
    <property type="component" value="Unassembled WGS sequence"/>
</dbReference>
<keyword evidence="1" id="KW-1133">Transmembrane helix</keyword>
<reference evidence="2 3" key="1">
    <citation type="submission" date="2020-11" db="EMBL/GenBank/DDBJ databases">
        <title>A novel isolate from a Black sea contaminated sediment with potential to produce alkanes: Plantactinospora alkalitolerans sp. nov.</title>
        <authorList>
            <person name="Carro L."/>
            <person name="Veyisoglu A."/>
            <person name="Guven K."/>
            <person name="Schumann P."/>
            <person name="Klenk H.-P."/>
            <person name="Sahin N."/>
        </authorList>
    </citation>
    <scope>NUCLEOTIDE SEQUENCE [LARGE SCALE GENOMIC DNA]</scope>
    <source>
        <strain evidence="2 3">S1510</strain>
    </source>
</reference>
<evidence type="ECO:0000313" key="2">
    <source>
        <dbReference type="EMBL" id="MBF9134596.1"/>
    </source>
</evidence>
<name>A0ABS0H8H4_9ACTN</name>
<keyword evidence="3" id="KW-1185">Reference proteome</keyword>
<accession>A0ABS0H8H4</accession>
<gene>
    <name evidence="2" type="ORF">I0C86_37555</name>
</gene>
<feature type="transmembrane region" description="Helical" evidence="1">
    <location>
        <begin position="20"/>
        <end position="38"/>
    </location>
</feature>
<protein>
    <submittedName>
        <fullName evidence="2">Uncharacterized protein</fullName>
    </submittedName>
</protein>
<proteinExistence type="predicted"/>
<dbReference type="RefSeq" id="WP_196206074.1">
    <property type="nucleotide sequence ID" value="NZ_JADPUN010000361.1"/>
</dbReference>
<keyword evidence="1" id="KW-0472">Membrane</keyword>
<evidence type="ECO:0000313" key="3">
    <source>
        <dbReference type="Proteomes" id="UP000638560"/>
    </source>
</evidence>
<comment type="caution">
    <text evidence="2">The sequence shown here is derived from an EMBL/GenBank/DDBJ whole genome shotgun (WGS) entry which is preliminary data.</text>
</comment>
<keyword evidence="1" id="KW-0812">Transmembrane</keyword>
<sequence length="145" mass="15863">MSSLTYSRTLVAPLRRYLPSALLVAVGLVVGLALAWLSRDPHTATTERLTGTVIWSNEETRLIAFEVDGEVRDPLRGDTFYSVVGDWVDAAGTSHGSGAEYPTCLAGRPDEPVRTDRRRIEVEALHQGVGGEQKQHFAVSVRCLD</sequence>